<gene>
    <name evidence="5" type="ORF">ACFSKV_06675</name>
</gene>
<dbReference type="PANTHER" id="PTHR15337">
    <property type="entry name" value="ANTERIOR GRADIENT PROTEIN-RELATED"/>
    <property type="match status" value="1"/>
</dbReference>
<evidence type="ECO:0000256" key="3">
    <source>
        <dbReference type="SAM" id="SignalP"/>
    </source>
</evidence>
<dbReference type="RefSeq" id="WP_380801159.1">
    <property type="nucleotide sequence ID" value="NZ_JBHUIV010000010.1"/>
</dbReference>
<evidence type="ECO:0000313" key="6">
    <source>
        <dbReference type="Proteomes" id="UP001597414"/>
    </source>
</evidence>
<keyword evidence="1 3" id="KW-0732">Signal</keyword>
<accession>A0ABW5B554</accession>
<dbReference type="InterPro" id="IPR051099">
    <property type="entry name" value="AGR/TXD"/>
</dbReference>
<feature type="domain" description="Thioredoxin-like fold" evidence="4">
    <location>
        <begin position="38"/>
        <end position="138"/>
    </location>
</feature>
<dbReference type="InterPro" id="IPR012336">
    <property type="entry name" value="Thioredoxin-like_fold"/>
</dbReference>
<name>A0ABW5B554_9BACT</name>
<evidence type="ECO:0000313" key="5">
    <source>
        <dbReference type="EMBL" id="MFD2201242.1"/>
    </source>
</evidence>
<dbReference type="EMBL" id="JBHUIV010000010">
    <property type="protein sequence ID" value="MFD2201242.1"/>
    <property type="molecule type" value="Genomic_DNA"/>
</dbReference>
<dbReference type="InterPro" id="IPR036249">
    <property type="entry name" value="Thioredoxin-like_sf"/>
</dbReference>
<feature type="chain" id="PRO_5045851550" evidence="3">
    <location>
        <begin position="21"/>
        <end position="150"/>
    </location>
</feature>
<proteinExistence type="predicted"/>
<protein>
    <submittedName>
        <fullName evidence="5">Thioredoxin family protein</fullName>
    </submittedName>
</protein>
<reference evidence="6" key="1">
    <citation type="journal article" date="2019" name="Int. J. Syst. Evol. Microbiol.">
        <title>The Global Catalogue of Microorganisms (GCM) 10K type strain sequencing project: providing services to taxonomists for standard genome sequencing and annotation.</title>
        <authorList>
            <consortium name="The Broad Institute Genomics Platform"/>
            <consortium name="The Broad Institute Genome Sequencing Center for Infectious Disease"/>
            <person name="Wu L."/>
            <person name="Ma J."/>
        </authorList>
    </citation>
    <scope>NUCLEOTIDE SEQUENCE [LARGE SCALE GENOMIC DNA]</scope>
    <source>
        <strain evidence="6">KCTC 19812</strain>
    </source>
</reference>
<dbReference type="Pfam" id="PF13098">
    <property type="entry name" value="Thioredoxin_2"/>
    <property type="match status" value="1"/>
</dbReference>
<evidence type="ECO:0000259" key="4">
    <source>
        <dbReference type="Pfam" id="PF13098"/>
    </source>
</evidence>
<dbReference type="Proteomes" id="UP001597414">
    <property type="component" value="Unassembled WGS sequence"/>
</dbReference>
<evidence type="ECO:0000256" key="2">
    <source>
        <dbReference type="ARBA" id="ARBA00023284"/>
    </source>
</evidence>
<keyword evidence="6" id="KW-1185">Reference proteome</keyword>
<dbReference type="PROSITE" id="PS00194">
    <property type="entry name" value="THIOREDOXIN_1"/>
    <property type="match status" value="1"/>
</dbReference>
<comment type="caution">
    <text evidence="5">The sequence shown here is derived from an EMBL/GenBank/DDBJ whole genome shotgun (WGS) entry which is preliminary data.</text>
</comment>
<keyword evidence="2" id="KW-0676">Redox-active center</keyword>
<dbReference type="InterPro" id="IPR017937">
    <property type="entry name" value="Thioredoxin_CS"/>
</dbReference>
<sequence>MNKIFALFFVLILFSGNAYSQEKIQWLTFEQAAEKTASNPKMVFVDVYTDWCGWCKKMDKDTFSNPEVIAYINANFYPVKMNAEDTKRKFSFKGRDYTEAAMARAMRVNSYPNFIIMDAAMENITQYPGYREADPFLKGLTGIMDKFGRQ</sequence>
<dbReference type="PANTHER" id="PTHR15337:SF11">
    <property type="entry name" value="THIOREDOXIN DOMAIN-CONTAINING PROTEIN"/>
    <property type="match status" value="1"/>
</dbReference>
<dbReference type="SUPFAM" id="SSF52833">
    <property type="entry name" value="Thioredoxin-like"/>
    <property type="match status" value="1"/>
</dbReference>
<evidence type="ECO:0000256" key="1">
    <source>
        <dbReference type="ARBA" id="ARBA00022729"/>
    </source>
</evidence>
<feature type="signal peptide" evidence="3">
    <location>
        <begin position="1"/>
        <end position="20"/>
    </location>
</feature>
<organism evidence="5 6">
    <name type="scientific">Shivajiella indica</name>
    <dbReference type="NCBI Taxonomy" id="872115"/>
    <lineage>
        <taxon>Bacteria</taxon>
        <taxon>Pseudomonadati</taxon>
        <taxon>Bacteroidota</taxon>
        <taxon>Cytophagia</taxon>
        <taxon>Cytophagales</taxon>
        <taxon>Cyclobacteriaceae</taxon>
        <taxon>Shivajiella</taxon>
    </lineage>
</organism>
<dbReference type="Gene3D" id="3.40.30.10">
    <property type="entry name" value="Glutaredoxin"/>
    <property type="match status" value="1"/>
</dbReference>